<dbReference type="Gene3D" id="4.10.60.10">
    <property type="entry name" value="Zinc finger, CCHC-type"/>
    <property type="match status" value="1"/>
</dbReference>
<keyword evidence="6" id="KW-1185">Reference proteome</keyword>
<comment type="similarity">
    <text evidence="2">Belongs to the lin-28 family.</text>
</comment>
<organism evidence="5 6">
    <name type="scientific">Cordylochernes scorpioides</name>
    <dbReference type="NCBI Taxonomy" id="51811"/>
    <lineage>
        <taxon>Eukaryota</taxon>
        <taxon>Metazoa</taxon>
        <taxon>Ecdysozoa</taxon>
        <taxon>Arthropoda</taxon>
        <taxon>Chelicerata</taxon>
        <taxon>Arachnida</taxon>
        <taxon>Pseudoscorpiones</taxon>
        <taxon>Cheliferoidea</taxon>
        <taxon>Chernetidae</taxon>
        <taxon>Cordylochernes</taxon>
    </lineage>
</organism>
<accession>A0ABY6KXK2</accession>
<evidence type="ECO:0000256" key="2">
    <source>
        <dbReference type="ARBA" id="ARBA00008840"/>
    </source>
</evidence>
<sequence length="154" mass="17165">MAKQEGTSDQEEQTQHRGRCKWFDVAKGWGFLEAVDGSGHEDVFVHQSVIRMSGFRSLASGEEVRYRCRRSERGGLEASEVEGLDGAPLRGVPRPGHRRQRCYNCGELARHKAAHCTLGPLPKRCLRCRSPDHLIAACPFKSGLIETGTQTEEC</sequence>
<dbReference type="PROSITE" id="PS51857">
    <property type="entry name" value="CSD_2"/>
    <property type="match status" value="1"/>
</dbReference>
<dbReference type="InterPro" id="IPR002059">
    <property type="entry name" value="CSP_DNA-bd"/>
</dbReference>
<dbReference type="Pfam" id="PF00313">
    <property type="entry name" value="CSD"/>
    <property type="match status" value="1"/>
</dbReference>
<comment type="subcellular location">
    <subcellularLocation>
        <location evidence="1">Cytoplasm</location>
    </subcellularLocation>
</comment>
<evidence type="ECO:0000256" key="3">
    <source>
        <dbReference type="ARBA" id="ARBA00022490"/>
    </source>
</evidence>
<protein>
    <submittedName>
        <fullName evidence="5">LIN28B</fullName>
    </submittedName>
</protein>
<dbReference type="Gene3D" id="2.40.50.140">
    <property type="entry name" value="Nucleic acid-binding proteins"/>
    <property type="match status" value="1"/>
</dbReference>
<dbReference type="EMBL" id="CP092872">
    <property type="protein sequence ID" value="UYV73354.1"/>
    <property type="molecule type" value="Genomic_DNA"/>
</dbReference>
<dbReference type="SMART" id="SM00357">
    <property type="entry name" value="CSP"/>
    <property type="match status" value="1"/>
</dbReference>
<dbReference type="SUPFAM" id="SSF57756">
    <property type="entry name" value="Retrovirus zinc finger-like domains"/>
    <property type="match status" value="1"/>
</dbReference>
<dbReference type="InterPro" id="IPR012340">
    <property type="entry name" value="NA-bd_OB-fold"/>
</dbReference>
<dbReference type="InterPro" id="IPR001878">
    <property type="entry name" value="Znf_CCHC"/>
</dbReference>
<dbReference type="PANTHER" id="PTHR46109">
    <property type="entry name" value="PROTEIN LIN-28"/>
    <property type="match status" value="1"/>
</dbReference>
<dbReference type="InterPro" id="IPR036875">
    <property type="entry name" value="Znf_CCHC_sf"/>
</dbReference>
<dbReference type="SUPFAM" id="SSF50249">
    <property type="entry name" value="Nucleic acid-binding proteins"/>
    <property type="match status" value="1"/>
</dbReference>
<evidence type="ECO:0000256" key="1">
    <source>
        <dbReference type="ARBA" id="ARBA00004496"/>
    </source>
</evidence>
<dbReference type="InterPro" id="IPR051373">
    <property type="entry name" value="Lin-28_RNA-binding"/>
</dbReference>
<dbReference type="SMART" id="SM00343">
    <property type="entry name" value="ZnF_C2HC"/>
    <property type="match status" value="2"/>
</dbReference>
<dbReference type="PANTHER" id="PTHR46109:SF1">
    <property type="entry name" value="PROTEIN LIN-28 HOMOLOG"/>
    <property type="match status" value="1"/>
</dbReference>
<reference evidence="5 6" key="1">
    <citation type="submission" date="2022-01" db="EMBL/GenBank/DDBJ databases">
        <title>A chromosomal length assembly of Cordylochernes scorpioides.</title>
        <authorList>
            <person name="Zeh D."/>
            <person name="Zeh J."/>
        </authorList>
    </citation>
    <scope>NUCLEOTIDE SEQUENCE [LARGE SCALE GENOMIC DNA]</scope>
    <source>
        <strain evidence="5">IN4F17</strain>
        <tissue evidence="5">Whole Body</tissue>
    </source>
</reference>
<feature type="domain" description="CSD" evidence="4">
    <location>
        <begin position="15"/>
        <end position="83"/>
    </location>
</feature>
<gene>
    <name evidence="5" type="ORF">LAZ67_10002826</name>
</gene>
<evidence type="ECO:0000313" key="5">
    <source>
        <dbReference type="EMBL" id="UYV73354.1"/>
    </source>
</evidence>
<dbReference type="InterPro" id="IPR011129">
    <property type="entry name" value="CSD"/>
</dbReference>
<keyword evidence="3" id="KW-0963">Cytoplasm</keyword>
<proteinExistence type="inferred from homology"/>
<name>A0ABY6KXK2_9ARAC</name>
<evidence type="ECO:0000259" key="4">
    <source>
        <dbReference type="PROSITE" id="PS51857"/>
    </source>
</evidence>
<evidence type="ECO:0000313" key="6">
    <source>
        <dbReference type="Proteomes" id="UP001235939"/>
    </source>
</evidence>
<dbReference type="PRINTS" id="PR00050">
    <property type="entry name" value="COLDSHOCK"/>
</dbReference>
<dbReference type="Proteomes" id="UP001235939">
    <property type="component" value="Chromosome 10"/>
</dbReference>